<dbReference type="Proteomes" id="UP000218272">
    <property type="component" value="Chromosome SCLO_1"/>
</dbReference>
<gene>
    <name evidence="1" type="ORF">SCLO_1000250</name>
</gene>
<organism evidence="1 2">
    <name type="scientific">Sphingobium cloacae</name>
    <dbReference type="NCBI Taxonomy" id="120107"/>
    <lineage>
        <taxon>Bacteria</taxon>
        <taxon>Pseudomonadati</taxon>
        <taxon>Pseudomonadota</taxon>
        <taxon>Alphaproteobacteria</taxon>
        <taxon>Sphingomonadales</taxon>
        <taxon>Sphingomonadaceae</taxon>
        <taxon>Sphingobium</taxon>
    </lineage>
</organism>
<evidence type="ECO:0000313" key="1">
    <source>
        <dbReference type="EMBL" id="BAV63065.1"/>
    </source>
</evidence>
<reference evidence="1 2" key="1">
    <citation type="submission" date="2016-10" db="EMBL/GenBank/DDBJ databases">
        <title>Complete Genome Sequence of the Nonylphenol-Degrading Bacterium Sphingobium cloacae JCM 10874T.</title>
        <authorList>
            <person name="Ootsuka M."/>
            <person name="Nishizawa T."/>
            <person name="Ohta H."/>
        </authorList>
    </citation>
    <scope>NUCLEOTIDE SEQUENCE [LARGE SCALE GENOMIC DNA]</scope>
    <source>
        <strain evidence="1 2">JCM 10874</strain>
    </source>
</reference>
<accession>A0A1E1EXS0</accession>
<dbReference type="RefSeq" id="WP_066522183.1">
    <property type="nucleotide sequence ID" value="NZ_AP017655.1"/>
</dbReference>
<evidence type="ECO:0000313" key="2">
    <source>
        <dbReference type="Proteomes" id="UP000218272"/>
    </source>
</evidence>
<name>A0A1E1EXS0_9SPHN</name>
<proteinExistence type="predicted"/>
<dbReference type="KEGG" id="sclo:SCLO_1000250"/>
<dbReference type="EMBL" id="AP017655">
    <property type="protein sequence ID" value="BAV63065.1"/>
    <property type="molecule type" value="Genomic_DNA"/>
</dbReference>
<keyword evidence="2" id="KW-1185">Reference proteome</keyword>
<sequence length="157" mass="18367">MQQNGRRFRRIDREGYAAKYNGEHRLVVERVIGRRLKRNEVVICLDGNNDNHAPANLFLLPNQKEFGLLKMGAVPWPEASNLRSYRARGYIRPDVIVVLHEWENDKRLNPKSKRYITRHPQADEIIMRRRAGTSVRQLAKDFGTSMSTMAQTIRNRL</sequence>
<protein>
    <submittedName>
        <fullName evidence="1">Uncharacterized protein</fullName>
    </submittedName>
</protein>
<dbReference type="AlphaFoldDB" id="A0A1E1EXS0"/>